<accession>A0ACC2SKE3</accession>
<reference evidence="1" key="1">
    <citation type="submission" date="2022-04" db="EMBL/GenBank/DDBJ databases">
        <title>Genome of the entomopathogenic fungus Entomophthora muscae.</title>
        <authorList>
            <person name="Elya C."/>
            <person name="Lovett B.R."/>
            <person name="Lee E."/>
            <person name="Macias A.M."/>
            <person name="Hajek A.E."/>
            <person name="De Bivort B.L."/>
            <person name="Kasson M.T."/>
            <person name="De Fine Licht H.H."/>
            <person name="Stajich J.E."/>
        </authorList>
    </citation>
    <scope>NUCLEOTIDE SEQUENCE</scope>
    <source>
        <strain evidence="1">Berkeley</strain>
    </source>
</reference>
<protein>
    <submittedName>
        <fullName evidence="1">Uncharacterized protein</fullName>
    </submittedName>
</protein>
<proteinExistence type="predicted"/>
<sequence length="64" mass="6964">MTIPSSRYQQKATKQPGQGETLGCLCGFIYRIPRLPERPAPVPGSCFPTEPRTTGNLSLVDLTS</sequence>
<comment type="caution">
    <text evidence="1">The sequence shown here is derived from an EMBL/GenBank/DDBJ whole genome shotgun (WGS) entry which is preliminary data.</text>
</comment>
<dbReference type="EMBL" id="QTSX02004994">
    <property type="protein sequence ID" value="KAJ9062711.1"/>
    <property type="molecule type" value="Genomic_DNA"/>
</dbReference>
<evidence type="ECO:0000313" key="1">
    <source>
        <dbReference type="EMBL" id="KAJ9062711.1"/>
    </source>
</evidence>
<gene>
    <name evidence="1" type="ORF">DSO57_1007882</name>
</gene>
<name>A0ACC2SKE3_9FUNG</name>
<organism evidence="1 2">
    <name type="scientific">Entomophthora muscae</name>
    <dbReference type="NCBI Taxonomy" id="34485"/>
    <lineage>
        <taxon>Eukaryota</taxon>
        <taxon>Fungi</taxon>
        <taxon>Fungi incertae sedis</taxon>
        <taxon>Zoopagomycota</taxon>
        <taxon>Entomophthoromycotina</taxon>
        <taxon>Entomophthoromycetes</taxon>
        <taxon>Entomophthorales</taxon>
        <taxon>Entomophthoraceae</taxon>
        <taxon>Entomophthora</taxon>
    </lineage>
</organism>
<dbReference type="Proteomes" id="UP001165960">
    <property type="component" value="Unassembled WGS sequence"/>
</dbReference>
<evidence type="ECO:0000313" key="2">
    <source>
        <dbReference type="Proteomes" id="UP001165960"/>
    </source>
</evidence>
<keyword evidence="2" id="KW-1185">Reference proteome</keyword>